<evidence type="ECO:0000313" key="3">
    <source>
        <dbReference type="Proteomes" id="UP000005283"/>
    </source>
</evidence>
<feature type="domain" description="DUF6531" evidence="1">
    <location>
        <begin position="18"/>
        <end position="51"/>
    </location>
</feature>
<reference evidence="2 3" key="1">
    <citation type="submission" date="2009-12" db="EMBL/GenBank/DDBJ databases">
        <title>Genome Sequence of Prevotella buccalis ATCC 35310.</title>
        <authorList>
            <person name="Durkin A.S."/>
            <person name="Madupu R."/>
            <person name="Torralba M."/>
            <person name="Methe B."/>
            <person name="Sutton G."/>
            <person name="Strausberg R.L."/>
            <person name="Nelson K.E."/>
        </authorList>
    </citation>
    <scope>NUCLEOTIDE SEQUENCE [LARGE SCALE GENOMIC DNA]</scope>
    <source>
        <strain evidence="2 3">ATCC 35310</strain>
    </source>
</reference>
<organism evidence="2 3">
    <name type="scientific">Hoylesella buccalis ATCC 35310</name>
    <dbReference type="NCBI Taxonomy" id="679190"/>
    <lineage>
        <taxon>Bacteria</taxon>
        <taxon>Pseudomonadati</taxon>
        <taxon>Bacteroidota</taxon>
        <taxon>Bacteroidia</taxon>
        <taxon>Bacteroidales</taxon>
        <taxon>Prevotellaceae</taxon>
        <taxon>Hoylesella</taxon>
    </lineage>
</organism>
<dbReference type="Pfam" id="PF20148">
    <property type="entry name" value="DUF6531"/>
    <property type="match status" value="1"/>
</dbReference>
<dbReference type="Proteomes" id="UP000005283">
    <property type="component" value="Unassembled WGS sequence"/>
</dbReference>
<name>D1W515_9BACT</name>
<sequence>MFHFTQSLKKELSFYGFEPVNLVTGSVLYEGIDFFFPGALPLKWKRVYHFDSNKIRC</sequence>
<dbReference type="RefSeq" id="WP_004348764.1">
    <property type="nucleotide sequence ID" value="NZ_ADEG01000044.1"/>
</dbReference>
<dbReference type="AlphaFoldDB" id="D1W515"/>
<evidence type="ECO:0000259" key="1">
    <source>
        <dbReference type="Pfam" id="PF20148"/>
    </source>
</evidence>
<gene>
    <name evidence="2" type="ORF">HMPREF0650_1811</name>
</gene>
<evidence type="ECO:0000313" key="2">
    <source>
        <dbReference type="EMBL" id="EFA92358.1"/>
    </source>
</evidence>
<comment type="caution">
    <text evidence="2">The sequence shown here is derived from an EMBL/GenBank/DDBJ whole genome shotgun (WGS) entry which is preliminary data.</text>
</comment>
<proteinExistence type="predicted"/>
<dbReference type="EMBL" id="ADEG01000044">
    <property type="protein sequence ID" value="EFA92358.1"/>
    <property type="molecule type" value="Genomic_DNA"/>
</dbReference>
<accession>D1W515</accession>
<dbReference type="STRING" id="679190.HMPREF0650_1811"/>
<keyword evidence="3" id="KW-1185">Reference proteome</keyword>
<protein>
    <recommendedName>
        <fullName evidence="1">DUF6531 domain-containing protein</fullName>
    </recommendedName>
</protein>
<dbReference type="InterPro" id="IPR045351">
    <property type="entry name" value="DUF6531"/>
</dbReference>